<dbReference type="GO" id="GO:0045892">
    <property type="term" value="P:negative regulation of DNA-templated transcription"/>
    <property type="evidence" value="ECO:0007669"/>
    <property type="project" value="TreeGrafter"/>
</dbReference>
<dbReference type="EMBL" id="JACHWX010000013">
    <property type="protein sequence ID" value="MBB3057404.1"/>
    <property type="molecule type" value="Genomic_DNA"/>
</dbReference>
<dbReference type="GO" id="GO:0016787">
    <property type="term" value="F:hydrolase activity"/>
    <property type="evidence" value="ECO:0007669"/>
    <property type="project" value="UniProtKB-KW"/>
</dbReference>
<dbReference type="GO" id="GO:0004519">
    <property type="term" value="F:endonuclease activity"/>
    <property type="evidence" value="ECO:0007669"/>
    <property type="project" value="UniProtKB-KW"/>
</dbReference>
<evidence type="ECO:0000256" key="2">
    <source>
        <dbReference type="ARBA" id="ARBA00022649"/>
    </source>
</evidence>
<dbReference type="Proteomes" id="UP000539265">
    <property type="component" value="Unassembled WGS sequence"/>
</dbReference>
<keyword evidence="2" id="KW-1277">Toxin-antitoxin system</keyword>
<dbReference type="RefSeq" id="WP_197706018.1">
    <property type="nucleotide sequence ID" value="NZ_AP017313.1"/>
</dbReference>
<keyword evidence="8" id="KW-1185">Reference proteome</keyword>
<comment type="similarity">
    <text evidence="1">Belongs to the YoeB family.</text>
</comment>
<dbReference type="GO" id="GO:0006401">
    <property type="term" value="P:RNA catabolic process"/>
    <property type="evidence" value="ECO:0007669"/>
    <property type="project" value="InterPro"/>
</dbReference>
<dbReference type="Pfam" id="PF06769">
    <property type="entry name" value="YoeB_toxin"/>
    <property type="match status" value="1"/>
</dbReference>
<dbReference type="SUPFAM" id="SSF143011">
    <property type="entry name" value="RelE-like"/>
    <property type="match status" value="1"/>
</dbReference>
<evidence type="ECO:0000256" key="4">
    <source>
        <dbReference type="ARBA" id="ARBA00022759"/>
    </source>
</evidence>
<sequence>MEIKIIYLPRAQADLLYWKKSGNKGIQQRISKIIQSILETPYEGIGKPEALKYDYAGWWSRRINEEHRLVYQVEEWKIVIAQMRFHY</sequence>
<evidence type="ECO:0000256" key="3">
    <source>
        <dbReference type="ARBA" id="ARBA00022722"/>
    </source>
</evidence>
<keyword evidence="3" id="KW-0540">Nuclease</keyword>
<dbReference type="Gene3D" id="3.30.2310.20">
    <property type="entry name" value="RelE-like"/>
    <property type="match status" value="1"/>
</dbReference>
<keyword evidence="4" id="KW-0255">Endonuclease</keyword>
<proteinExistence type="inferred from homology"/>
<evidence type="ECO:0000256" key="6">
    <source>
        <dbReference type="ARBA" id="ARBA00030388"/>
    </source>
</evidence>
<evidence type="ECO:0000313" key="7">
    <source>
        <dbReference type="EMBL" id="MBB3057404.1"/>
    </source>
</evidence>
<dbReference type="PANTHER" id="PTHR38039:SF1">
    <property type="entry name" value="TOXIN YOEB"/>
    <property type="match status" value="1"/>
</dbReference>
<name>A0A839SJF4_9SPHI</name>
<dbReference type="PANTHER" id="PTHR38039">
    <property type="entry name" value="TOXIN YOEB"/>
    <property type="match status" value="1"/>
</dbReference>
<evidence type="ECO:0000313" key="8">
    <source>
        <dbReference type="Proteomes" id="UP000539265"/>
    </source>
</evidence>
<accession>A0A839SJF4</accession>
<evidence type="ECO:0000256" key="1">
    <source>
        <dbReference type="ARBA" id="ARBA00008172"/>
    </source>
</evidence>
<organism evidence="7 8">
    <name type="scientific">Mucilaginibacter gotjawali</name>
    <dbReference type="NCBI Taxonomy" id="1550579"/>
    <lineage>
        <taxon>Bacteria</taxon>
        <taxon>Pseudomonadati</taxon>
        <taxon>Bacteroidota</taxon>
        <taxon>Sphingobacteriia</taxon>
        <taxon>Sphingobacteriales</taxon>
        <taxon>Sphingobacteriaceae</taxon>
        <taxon>Mucilaginibacter</taxon>
    </lineage>
</organism>
<keyword evidence="5 7" id="KW-0378">Hydrolase</keyword>
<dbReference type="InterPro" id="IPR009614">
    <property type="entry name" value="YoeB_toxin"/>
</dbReference>
<evidence type="ECO:0000256" key="5">
    <source>
        <dbReference type="ARBA" id="ARBA00022801"/>
    </source>
</evidence>
<reference evidence="7" key="1">
    <citation type="submission" date="2020-08" db="EMBL/GenBank/DDBJ databases">
        <title>Genomic Encyclopedia of Type Strains, Phase III (KMG-III): the genomes of soil and plant-associated and newly described type strains.</title>
        <authorList>
            <person name="Whitman W."/>
        </authorList>
    </citation>
    <scope>NUCLEOTIDE SEQUENCE [LARGE SCALE GENOMIC DNA]</scope>
    <source>
        <strain evidence="7">CECT 8628</strain>
    </source>
</reference>
<protein>
    <recommendedName>
        <fullName evidence="6">Putative mRNA interferase YoeB</fullName>
    </recommendedName>
</protein>
<dbReference type="AlphaFoldDB" id="A0A839SJF4"/>
<comment type="caution">
    <text evidence="7">The sequence shown here is derived from an EMBL/GenBank/DDBJ whole genome shotgun (WGS) entry which is preliminary data.</text>
</comment>
<gene>
    <name evidence="7" type="ORF">FHS11_003838</name>
</gene>
<dbReference type="InterPro" id="IPR035093">
    <property type="entry name" value="RelE/ParE_toxin_dom_sf"/>
</dbReference>
<dbReference type="NCBIfam" id="TIGR02116">
    <property type="entry name" value="toxin_Txe_YoeB"/>
    <property type="match status" value="1"/>
</dbReference>